<dbReference type="GO" id="GO:0009062">
    <property type="term" value="P:fatty acid catabolic process"/>
    <property type="evidence" value="ECO:0007669"/>
    <property type="project" value="TreeGrafter"/>
</dbReference>
<evidence type="ECO:0000256" key="2">
    <source>
        <dbReference type="ARBA" id="ARBA00022801"/>
    </source>
</evidence>
<name>A0A1D8ISA0_9GAMM</name>
<evidence type="ECO:0000259" key="4">
    <source>
        <dbReference type="PROSITE" id="PS51770"/>
    </source>
</evidence>
<dbReference type="CDD" id="cd03442">
    <property type="entry name" value="BFIT_BACH"/>
    <property type="match status" value="1"/>
</dbReference>
<dbReference type="Proteomes" id="UP000095401">
    <property type="component" value="Chromosome"/>
</dbReference>
<dbReference type="GO" id="GO:0005829">
    <property type="term" value="C:cytosol"/>
    <property type="evidence" value="ECO:0007669"/>
    <property type="project" value="TreeGrafter"/>
</dbReference>
<proteinExistence type="inferred from homology"/>
<dbReference type="PROSITE" id="PS51770">
    <property type="entry name" value="HOTDOG_ACOT"/>
    <property type="match status" value="1"/>
</dbReference>
<comment type="similarity">
    <text evidence="1">Belongs to the acyl coenzyme A hydrolase family.</text>
</comment>
<accession>A0A1D8ISA0</accession>
<dbReference type="InterPro" id="IPR033120">
    <property type="entry name" value="HOTDOG_ACOT"/>
</dbReference>
<dbReference type="InterPro" id="IPR006683">
    <property type="entry name" value="Thioestr_dom"/>
</dbReference>
<sequence>MAMADGKDLLAGVEPVLRVPARPADINAGGDIFGGWIMSQVDIAGSIPAVALAQGRVVTVAVQRLVFLKPVKVGDLVSLYARVAGVGRTSIQVAVEVYVHRSLAPPEFIHVCEAELTYVAIDEHGKPRPVPAATQ</sequence>
<keyword evidence="2 3" id="KW-0378">Hydrolase</keyword>
<dbReference type="InterPro" id="IPR029069">
    <property type="entry name" value="HotDog_dom_sf"/>
</dbReference>
<dbReference type="Gene3D" id="3.10.129.10">
    <property type="entry name" value="Hotdog Thioesterase"/>
    <property type="match status" value="1"/>
</dbReference>
<organism evidence="5 6">
    <name type="scientific">Acidihalobacter yilgarnensis</name>
    <dbReference type="NCBI Taxonomy" id="2819280"/>
    <lineage>
        <taxon>Bacteria</taxon>
        <taxon>Pseudomonadati</taxon>
        <taxon>Pseudomonadota</taxon>
        <taxon>Gammaproteobacteria</taxon>
        <taxon>Chromatiales</taxon>
        <taxon>Ectothiorhodospiraceae</taxon>
        <taxon>Acidihalobacter</taxon>
    </lineage>
</organism>
<dbReference type="KEGG" id="aprs:BI364_16905"/>
<dbReference type="PANTHER" id="PTHR11049:SF5">
    <property type="entry name" value="ACYL-COA THIOESTER HYDROLASE YCIA"/>
    <property type="match status" value="1"/>
</dbReference>
<dbReference type="PANTHER" id="PTHR11049">
    <property type="entry name" value="ACYL COENZYME A THIOESTER HYDROLASE"/>
    <property type="match status" value="1"/>
</dbReference>
<evidence type="ECO:0000256" key="3">
    <source>
        <dbReference type="PROSITE-ProRule" id="PRU01106"/>
    </source>
</evidence>
<evidence type="ECO:0000313" key="6">
    <source>
        <dbReference type="Proteomes" id="UP000095401"/>
    </source>
</evidence>
<evidence type="ECO:0000313" key="5">
    <source>
        <dbReference type="EMBL" id="AOU99382.1"/>
    </source>
</evidence>
<reference evidence="6" key="1">
    <citation type="submission" date="2016-09" db="EMBL/GenBank/DDBJ databases">
        <title>Acidihalobacter prosperus F5.</title>
        <authorList>
            <person name="Khaleque H.N."/>
            <person name="Ramsay J.P."/>
            <person name="Kaksonen A.H."/>
            <person name="Boxall N.J."/>
            <person name="Watkin E.L.J."/>
        </authorList>
    </citation>
    <scope>NUCLEOTIDE SEQUENCE [LARGE SCALE GENOMIC DNA]</scope>
    <source>
        <strain evidence="6">F5</strain>
    </source>
</reference>
<keyword evidence="6" id="KW-1185">Reference proteome</keyword>
<dbReference type="InterPro" id="IPR040170">
    <property type="entry name" value="Cytosol_ACT"/>
</dbReference>
<dbReference type="EMBL" id="CP017415">
    <property type="protein sequence ID" value="AOU99382.1"/>
    <property type="molecule type" value="Genomic_DNA"/>
</dbReference>
<gene>
    <name evidence="5" type="ORF">BI364_16905</name>
</gene>
<dbReference type="GO" id="GO:0006637">
    <property type="term" value="P:acyl-CoA metabolic process"/>
    <property type="evidence" value="ECO:0007669"/>
    <property type="project" value="TreeGrafter"/>
</dbReference>
<dbReference type="GO" id="GO:0052816">
    <property type="term" value="F:long-chain fatty acyl-CoA hydrolase activity"/>
    <property type="evidence" value="ECO:0007669"/>
    <property type="project" value="TreeGrafter"/>
</dbReference>
<protein>
    <submittedName>
        <fullName evidence="5">Acyl-CoA thioesterase</fullName>
    </submittedName>
</protein>
<dbReference type="AlphaFoldDB" id="A0A1D8ISA0"/>
<evidence type="ECO:0000256" key="1">
    <source>
        <dbReference type="ARBA" id="ARBA00010458"/>
    </source>
</evidence>
<feature type="domain" description="HotDog ACOT-type" evidence="4">
    <location>
        <begin position="11"/>
        <end position="124"/>
    </location>
</feature>
<dbReference type="Pfam" id="PF03061">
    <property type="entry name" value="4HBT"/>
    <property type="match status" value="1"/>
</dbReference>
<dbReference type="SUPFAM" id="SSF54637">
    <property type="entry name" value="Thioesterase/thiol ester dehydrase-isomerase"/>
    <property type="match status" value="1"/>
</dbReference>